<organism evidence="2 3">
    <name type="scientific">Lentihominibacter hominis</name>
    <dbReference type="NCBI Taxonomy" id="2763645"/>
    <lineage>
        <taxon>Bacteria</taxon>
        <taxon>Bacillati</taxon>
        <taxon>Bacillota</taxon>
        <taxon>Clostridia</taxon>
        <taxon>Peptostreptococcales</taxon>
        <taxon>Anaerovoracaceae</taxon>
        <taxon>Lentihominibacter</taxon>
    </lineage>
</organism>
<evidence type="ECO:0000259" key="1">
    <source>
        <dbReference type="Pfam" id="PF00485"/>
    </source>
</evidence>
<name>A0A926E5S2_9FIRM</name>
<dbReference type="RefSeq" id="WP_187524943.1">
    <property type="nucleotide sequence ID" value="NZ_JACRTA010000001.1"/>
</dbReference>
<keyword evidence="2" id="KW-0808">Transferase</keyword>
<dbReference type="InterPro" id="IPR018163">
    <property type="entry name" value="Thr/Ala-tRNA-synth_IIc_edit"/>
</dbReference>
<dbReference type="PANTHER" id="PTHR10285">
    <property type="entry name" value="URIDINE KINASE"/>
    <property type="match status" value="1"/>
</dbReference>
<evidence type="ECO:0000313" key="3">
    <source>
        <dbReference type="Proteomes" id="UP000610862"/>
    </source>
</evidence>
<dbReference type="InterPro" id="IPR006083">
    <property type="entry name" value="PRK/URK"/>
</dbReference>
<dbReference type="SUPFAM" id="SSF55186">
    <property type="entry name" value="ThrRS/AlaRS common domain"/>
    <property type="match status" value="1"/>
</dbReference>
<gene>
    <name evidence="2" type="ORF">H8692_02780</name>
</gene>
<dbReference type="CDD" id="cd02028">
    <property type="entry name" value="UMPK_like"/>
    <property type="match status" value="1"/>
</dbReference>
<reference evidence="2" key="1">
    <citation type="submission" date="2020-08" db="EMBL/GenBank/DDBJ databases">
        <title>Genome public.</title>
        <authorList>
            <person name="Liu C."/>
            <person name="Sun Q."/>
        </authorList>
    </citation>
    <scope>NUCLEOTIDE SEQUENCE</scope>
    <source>
        <strain evidence="2">NSJ-24</strain>
    </source>
</reference>
<dbReference type="Pfam" id="PF00485">
    <property type="entry name" value="PRK"/>
    <property type="match status" value="1"/>
</dbReference>
<evidence type="ECO:0000313" key="2">
    <source>
        <dbReference type="EMBL" id="MBC8567688.1"/>
    </source>
</evidence>
<dbReference type="GO" id="GO:0016301">
    <property type="term" value="F:kinase activity"/>
    <property type="evidence" value="ECO:0007669"/>
    <property type="project" value="UniProtKB-KW"/>
</dbReference>
<dbReference type="Proteomes" id="UP000610862">
    <property type="component" value="Unassembled WGS sequence"/>
</dbReference>
<comment type="caution">
    <text evidence="2">The sequence shown here is derived from an EMBL/GenBank/DDBJ whole genome shotgun (WGS) entry which is preliminary data.</text>
</comment>
<accession>A0A926E5S2</accession>
<dbReference type="Gene3D" id="3.30.980.10">
    <property type="entry name" value="Threonyl-trna Synthetase, Chain A, domain 2"/>
    <property type="match status" value="1"/>
</dbReference>
<proteinExistence type="predicted"/>
<feature type="domain" description="Phosphoribulokinase/uridine kinase" evidence="1">
    <location>
        <begin position="291"/>
        <end position="461"/>
    </location>
</feature>
<keyword evidence="3" id="KW-1185">Reference proteome</keyword>
<dbReference type="InterPro" id="IPR027417">
    <property type="entry name" value="P-loop_NTPase"/>
</dbReference>
<sequence length="554" mass="64332">MRIMLKTISGEGYREITKAEPVVLEDLVREFKSVLPYTVLLARVNGKYEELTFNVQKDSYIEFLDIRNHSADLAYQNSLSLMYLKAVRDVMGDVPVKIENSLNKGLYTEIEVKPPITEEQVKDIEKRMRQLAEEDIPIIREVYDRKQAIELWEKYNYLEKARLLRESTDIRKAKFYSIQGYRNFFYGLMVPSTRYISIFQLIKYGRGVLLRFPQPSEPDKVPAFVDDKNIYRAFAESKKWHRLLGLSYVPDLNDSIKGGKAKDLILLSEALHEKKIAEIADMITKEKKRMILIAGPSSSGKTTFAKRLCVQLRVNGLDPLYMGTDDYYLERHDSPVDDDGQYNFENLDALDINLFNDNMNRLLSGETVDLPEFDFMTGTKVFGRRITSIGRHQPIIIEGIHGLNDKLTERIADREKFKIYISPFTQLNIDRHNRVTTTDGRMIRRIVRDYEFRNSSAAETIAQWPKVRAGEDKNIFPYSIKADVTFNSALAYELSVLRKYAVPILKEVRREQHEYAEAVRLLKFIEFFDAVEDERAIPNNSIIREFIGGSIFVE</sequence>
<keyword evidence="2" id="KW-0418">Kinase</keyword>
<protein>
    <submittedName>
        <fullName evidence="2">Nucleoside kinase</fullName>
    </submittedName>
</protein>
<dbReference type="EMBL" id="JACRTA010000001">
    <property type="protein sequence ID" value="MBC8567688.1"/>
    <property type="molecule type" value="Genomic_DNA"/>
</dbReference>
<dbReference type="GO" id="GO:0005524">
    <property type="term" value="F:ATP binding"/>
    <property type="evidence" value="ECO:0007669"/>
    <property type="project" value="InterPro"/>
</dbReference>
<dbReference type="AlphaFoldDB" id="A0A926E5S2"/>
<dbReference type="SUPFAM" id="SSF52540">
    <property type="entry name" value="P-loop containing nucleoside triphosphate hydrolases"/>
    <property type="match status" value="1"/>
</dbReference>
<dbReference type="Gene3D" id="3.40.50.300">
    <property type="entry name" value="P-loop containing nucleotide triphosphate hydrolases"/>
    <property type="match status" value="1"/>
</dbReference>